<dbReference type="HOGENOM" id="CLU_151315_0_2_5"/>
<evidence type="ECO:0000256" key="5">
    <source>
        <dbReference type="ARBA" id="ARBA00011558"/>
    </source>
</evidence>
<dbReference type="GO" id="GO:0020037">
    <property type="term" value="F:heme binding"/>
    <property type="evidence" value="ECO:0007669"/>
    <property type="project" value="InterPro"/>
</dbReference>
<keyword evidence="13 16" id="KW-1133">Transmembrane helix</keyword>
<keyword evidence="10 16" id="KW-0812">Transmembrane</keyword>
<evidence type="ECO:0000256" key="8">
    <source>
        <dbReference type="ARBA" id="ARBA00022532"/>
    </source>
</evidence>
<evidence type="ECO:0000256" key="3">
    <source>
        <dbReference type="ARBA" id="ARBA00004141"/>
    </source>
</evidence>
<dbReference type="STRING" id="574556.ACIS_01004"/>
<dbReference type="GO" id="GO:0016020">
    <property type="term" value="C:membrane"/>
    <property type="evidence" value="ECO:0007669"/>
    <property type="project" value="UniProtKB-SubCell"/>
</dbReference>
<accession>D1ASP0</accession>
<reference evidence="17 18" key="1">
    <citation type="journal article" date="2010" name="J. Bacteriol.">
        <title>Complete genome sequence of Anaplasma marginale subsp. centrale.</title>
        <authorList>
            <person name="Herndon D.R."/>
            <person name="Palmer G.H."/>
            <person name="Shkap V."/>
            <person name="Knowles D.P. Jr."/>
            <person name="Brayton K.A."/>
        </authorList>
    </citation>
    <scope>NUCLEOTIDE SEQUENCE [LARGE SCALE GENOMIC DNA]</scope>
    <source>
        <strain evidence="17 18">Israel</strain>
    </source>
</reference>
<dbReference type="Proteomes" id="UP000000630">
    <property type="component" value="Chromosome"/>
</dbReference>
<keyword evidence="9" id="KW-0349">Heme</keyword>
<name>D1ASP0_ANACI</name>
<feature type="transmembrane region" description="Helical" evidence="16">
    <location>
        <begin position="49"/>
        <end position="68"/>
    </location>
</feature>
<organism evidence="17 18">
    <name type="scientific">Anaplasma centrale (strain Israel)</name>
    <name type="common">Anaplasma marginale subsp. centrale (strain Israel)</name>
    <dbReference type="NCBI Taxonomy" id="574556"/>
    <lineage>
        <taxon>Bacteria</taxon>
        <taxon>Pseudomonadati</taxon>
        <taxon>Pseudomonadota</taxon>
        <taxon>Alphaproteobacteria</taxon>
        <taxon>Rickettsiales</taxon>
        <taxon>Anaplasmataceae</taxon>
        <taxon>Anaplasma</taxon>
    </lineage>
</organism>
<evidence type="ECO:0000256" key="7">
    <source>
        <dbReference type="ARBA" id="ARBA00022448"/>
    </source>
</evidence>
<feature type="transmembrane region" description="Helical" evidence="16">
    <location>
        <begin position="14"/>
        <end position="37"/>
    </location>
</feature>
<evidence type="ECO:0000256" key="2">
    <source>
        <dbReference type="ARBA" id="ARBA00004050"/>
    </source>
</evidence>
<evidence type="ECO:0000256" key="4">
    <source>
        <dbReference type="ARBA" id="ARBA00005163"/>
    </source>
</evidence>
<dbReference type="GO" id="GO:0006099">
    <property type="term" value="P:tricarboxylic acid cycle"/>
    <property type="evidence" value="ECO:0007669"/>
    <property type="project" value="UniProtKB-UniPathway"/>
</dbReference>
<dbReference type="AlphaFoldDB" id="D1ASP0"/>
<dbReference type="Pfam" id="PF01127">
    <property type="entry name" value="Sdh_cyt"/>
    <property type="match status" value="1"/>
</dbReference>
<comment type="pathway">
    <text evidence="4">Carbohydrate metabolism; tricarboxylic acid cycle.</text>
</comment>
<evidence type="ECO:0000256" key="16">
    <source>
        <dbReference type="SAM" id="Phobius"/>
    </source>
</evidence>
<dbReference type="SUPFAM" id="SSF81343">
    <property type="entry name" value="Fumarate reductase respiratory complex transmembrane subunits"/>
    <property type="match status" value="1"/>
</dbReference>
<gene>
    <name evidence="17" type="primary">sdhD</name>
    <name evidence="17" type="ordered locus">ACIS_01004</name>
</gene>
<keyword evidence="11" id="KW-0479">Metal-binding</keyword>
<dbReference type="NCBIfam" id="TIGR02968">
    <property type="entry name" value="succ_dehyd_anc"/>
    <property type="match status" value="1"/>
</dbReference>
<protein>
    <recommendedName>
        <fullName evidence="6">Succinate dehydrogenase hydrophobic membrane anchor subunit</fullName>
    </recommendedName>
</protein>
<dbReference type="CDD" id="cd03495">
    <property type="entry name" value="SQR_TypeC_SdhD_like"/>
    <property type="match status" value="1"/>
</dbReference>
<comment type="cofactor">
    <cofactor evidence="1">
        <name>heme</name>
        <dbReference type="ChEBI" id="CHEBI:30413"/>
    </cofactor>
</comment>
<evidence type="ECO:0000256" key="15">
    <source>
        <dbReference type="ARBA" id="ARBA00023136"/>
    </source>
</evidence>
<comment type="subcellular location">
    <subcellularLocation>
        <location evidence="3">Membrane</location>
        <topology evidence="3">Multi-pass membrane protein</topology>
    </subcellularLocation>
</comment>
<evidence type="ECO:0000256" key="1">
    <source>
        <dbReference type="ARBA" id="ARBA00001971"/>
    </source>
</evidence>
<dbReference type="InterPro" id="IPR014312">
    <property type="entry name" value="Succ_DH_anchor"/>
</dbReference>
<sequence>MVVALALMGGRSVYFWWMQRIAGLVMLPVPFLFVFFYRSYGFESVYAADYGFCASISGIALLVAAFYHGVLGVQVVLEDYVQSEVARAFMVTFFRLFSAVTIGAVVLALFFGHGVGGS</sequence>
<evidence type="ECO:0000256" key="6">
    <source>
        <dbReference type="ARBA" id="ARBA00019425"/>
    </source>
</evidence>
<dbReference type="InterPro" id="IPR000701">
    <property type="entry name" value="SuccDH_FuR_B_TM-su"/>
</dbReference>
<comment type="subunit">
    <text evidence="5">Part of an enzyme complex containing four subunits: a flavoprotein, an iron-sulfur protein, plus two membrane-anchoring proteins, SdhC and SdhD.</text>
</comment>
<dbReference type="Gene3D" id="1.20.1300.10">
    <property type="entry name" value="Fumarate reductase/succinate dehydrogenase, transmembrane subunit"/>
    <property type="match status" value="1"/>
</dbReference>
<keyword evidence="14" id="KW-0408">Iron</keyword>
<dbReference type="EMBL" id="CP001759">
    <property type="protein sequence ID" value="ACZ49493.1"/>
    <property type="molecule type" value="Genomic_DNA"/>
</dbReference>
<evidence type="ECO:0000256" key="10">
    <source>
        <dbReference type="ARBA" id="ARBA00022692"/>
    </source>
</evidence>
<keyword evidence="8" id="KW-0816">Tricarboxylic acid cycle</keyword>
<dbReference type="KEGG" id="acn:ACIS_01004"/>
<evidence type="ECO:0000313" key="18">
    <source>
        <dbReference type="Proteomes" id="UP000000630"/>
    </source>
</evidence>
<feature type="transmembrane region" description="Helical" evidence="16">
    <location>
        <begin position="88"/>
        <end position="111"/>
    </location>
</feature>
<evidence type="ECO:0000313" key="17">
    <source>
        <dbReference type="EMBL" id="ACZ49493.1"/>
    </source>
</evidence>
<dbReference type="InterPro" id="IPR034804">
    <property type="entry name" value="SQR/QFR_C/D"/>
</dbReference>
<dbReference type="eggNOG" id="COG2142">
    <property type="taxonomic scope" value="Bacteria"/>
</dbReference>
<evidence type="ECO:0000256" key="9">
    <source>
        <dbReference type="ARBA" id="ARBA00022617"/>
    </source>
</evidence>
<evidence type="ECO:0000256" key="14">
    <source>
        <dbReference type="ARBA" id="ARBA00023004"/>
    </source>
</evidence>
<dbReference type="GO" id="GO:0046872">
    <property type="term" value="F:metal ion binding"/>
    <property type="evidence" value="ECO:0007669"/>
    <property type="project" value="UniProtKB-KW"/>
</dbReference>
<keyword evidence="12" id="KW-0249">Electron transport</keyword>
<dbReference type="UniPathway" id="UPA00223"/>
<evidence type="ECO:0000256" key="12">
    <source>
        <dbReference type="ARBA" id="ARBA00022982"/>
    </source>
</evidence>
<keyword evidence="18" id="KW-1185">Reference proteome</keyword>
<evidence type="ECO:0000256" key="11">
    <source>
        <dbReference type="ARBA" id="ARBA00022723"/>
    </source>
</evidence>
<comment type="function">
    <text evidence="2">Membrane-anchoring subunit of succinate dehydrogenase (SDH).</text>
</comment>
<keyword evidence="15 16" id="KW-0472">Membrane</keyword>
<evidence type="ECO:0000256" key="13">
    <source>
        <dbReference type="ARBA" id="ARBA00022989"/>
    </source>
</evidence>
<proteinExistence type="predicted"/>
<keyword evidence="7" id="KW-0813">Transport</keyword>